<protein>
    <submittedName>
        <fullName evidence="3">Uncharacterized protein</fullName>
    </submittedName>
</protein>
<keyword evidence="2" id="KW-0812">Transmembrane</keyword>
<organism evidence="3 4">
    <name type="scientific">Saccharospirillum salsuginis</name>
    <dbReference type="NCBI Taxonomy" id="418750"/>
    <lineage>
        <taxon>Bacteria</taxon>
        <taxon>Pseudomonadati</taxon>
        <taxon>Pseudomonadota</taxon>
        <taxon>Gammaproteobacteria</taxon>
        <taxon>Oceanospirillales</taxon>
        <taxon>Saccharospirillaceae</taxon>
        <taxon>Saccharospirillum</taxon>
    </lineage>
</organism>
<gene>
    <name evidence="3" type="ORF">GCM10007392_33180</name>
</gene>
<proteinExistence type="predicted"/>
<evidence type="ECO:0000313" key="3">
    <source>
        <dbReference type="EMBL" id="GGX62641.1"/>
    </source>
</evidence>
<keyword evidence="2" id="KW-0472">Membrane</keyword>
<dbReference type="Proteomes" id="UP000626148">
    <property type="component" value="Unassembled WGS sequence"/>
</dbReference>
<feature type="transmembrane region" description="Helical" evidence="2">
    <location>
        <begin position="137"/>
        <end position="155"/>
    </location>
</feature>
<reference evidence="3" key="1">
    <citation type="journal article" date="2014" name="Int. J. Syst. Evol. Microbiol.">
        <title>Complete genome sequence of Corynebacterium casei LMG S-19264T (=DSM 44701T), isolated from a smear-ripened cheese.</title>
        <authorList>
            <consortium name="US DOE Joint Genome Institute (JGI-PGF)"/>
            <person name="Walter F."/>
            <person name="Albersmeier A."/>
            <person name="Kalinowski J."/>
            <person name="Ruckert C."/>
        </authorList>
    </citation>
    <scope>NUCLEOTIDE SEQUENCE</scope>
    <source>
        <strain evidence="3">KCTC 22169</strain>
    </source>
</reference>
<sequence>MVDEQTPSSPGDTMPKDMNFQPSIDALERRAARARRTMLMVGAVLIAVIMSLFVFIVFQLQAPEVFNLSKHSLANTLETRAAQLVDLLVDIDEEGESTEAELQAQLDDTIALISEFNTSTGTSDKATAGIADSLSTIAFSFGAVGFVILLIQISVQFMRYYARLAELYLAQADALRASGGDPSVAFEFIQHFSPASVELGKAPASVYEKALETISSVYKR</sequence>
<evidence type="ECO:0000256" key="2">
    <source>
        <dbReference type="SAM" id="Phobius"/>
    </source>
</evidence>
<comment type="caution">
    <text evidence="3">The sequence shown here is derived from an EMBL/GenBank/DDBJ whole genome shotgun (WGS) entry which is preliminary data.</text>
</comment>
<dbReference type="AlphaFoldDB" id="A0A918KGG1"/>
<feature type="compositionally biased region" description="Polar residues" evidence="1">
    <location>
        <begin position="1"/>
        <end position="11"/>
    </location>
</feature>
<reference evidence="3" key="2">
    <citation type="submission" date="2020-09" db="EMBL/GenBank/DDBJ databases">
        <authorList>
            <person name="Sun Q."/>
            <person name="Kim S."/>
        </authorList>
    </citation>
    <scope>NUCLEOTIDE SEQUENCE</scope>
    <source>
        <strain evidence="3">KCTC 22169</strain>
    </source>
</reference>
<keyword evidence="4" id="KW-1185">Reference proteome</keyword>
<dbReference type="EMBL" id="BMXR01000008">
    <property type="protein sequence ID" value="GGX62641.1"/>
    <property type="molecule type" value="Genomic_DNA"/>
</dbReference>
<feature type="transmembrane region" description="Helical" evidence="2">
    <location>
        <begin position="39"/>
        <end position="60"/>
    </location>
</feature>
<evidence type="ECO:0000313" key="4">
    <source>
        <dbReference type="Proteomes" id="UP000626148"/>
    </source>
</evidence>
<dbReference type="RefSeq" id="WP_189610711.1">
    <property type="nucleotide sequence ID" value="NZ_BMXR01000008.1"/>
</dbReference>
<feature type="region of interest" description="Disordered" evidence="1">
    <location>
        <begin position="1"/>
        <end position="21"/>
    </location>
</feature>
<evidence type="ECO:0000256" key="1">
    <source>
        <dbReference type="SAM" id="MobiDB-lite"/>
    </source>
</evidence>
<keyword evidence="2" id="KW-1133">Transmembrane helix</keyword>
<accession>A0A918KGG1</accession>
<name>A0A918KGG1_9GAMM</name>